<dbReference type="Pfam" id="PF13174">
    <property type="entry name" value="TPR_6"/>
    <property type="match status" value="2"/>
</dbReference>
<sequence length="1180" mass="140351">MDDIERLALRVYNKYGQESLSVRLFLEYVSSLMDEKKVKNARDVLYFILYSFSDNEKIYNDARESLSRLEEVEKLSSMETEYKVIMGYLRNAENMKKRETRPGYISPQERLRRLQEYRKQQGFAKIPEFTIDTREIERRREQLARYNFSTEEVELKIEEYVNNLKNQRIQAYLRSHHTNEVNISDNEEKVSDGTIEVSIDTNEIVLDTAEIYSDTMEISMDTSETILDTSETVVQEKEPSPEDNMKIKYSSLTSDELEMELVRVAGQYLNKIKSEKDVDEVIEYCERILKDSETLDVPDLQAIAIINLAQSYYVKYDRIDKVVEYFYSKLKTMLSRRGRKNNDDTDWDAKLTFYYKNVIDFFLKNEFYSKAAEIIDNYYSEVDKNYKNTEFLNIRMQSSLKLGEIDIQTMKTLSRKKPEQLDEFIVKNELFDRKELERLGGRIKNLKKTSMLRDEYKDIEDVKEKFRFFKKEDLYKHISSDISDIIGTFEGSREVYDFCRTALVKEDDIENLNYVLKVEKNRFNYFIPPTDEVLLVLENGVKNYPFDKVIELFKIYSPVTDDLLKEIDLSQFDLEFYLEVFKLNPESRFLGEKILNTYFDSDSSDVISEFIKKNPYYLDFVINHFIEERDYELADFYFNQYKGMTKKGFRDYLDKNFSKILADYRNLNEYRGRLNNSLLADYEIIFKVVDECIELKLYDDAKNYLLVYQQLTGKDVSDKIEKMESEKEIRKLKERMEKNDDDFILGKYLYLLEKNDQKSDLLEKEENKILVEDISKIIDDFNEKITESLKEDEDTQEIVIEEKGNKTDSEEVEVYTEEDFKEFKDKKENKKAIEAAKYLAEKVDGKYYYDLARLQEGTRDFKDALENYRKFILNDPDDEKAPESQYKIGLLNIQLNNINAANKAFTRLSRYFPDEKVYNSKAENKLTLIAEGKIKKEIEELDIIEKDIEYDEMKRFEDVSDNIDEIKEEMTKTTDPDRLAVLNGKLGMLYIEKFADYDTALTYLIASKENGDESKEVIEKIATCYIQKREYNNAIDSYRDYLNKLVDYEKKAYIALKIIKIYFENLKEYNKALEDIEIYLSEYDNTDGYYEALYLKGYIYENQYKDFTKAITEYTTLTNEFESEFAAKAQMRIAKIYEEYLKDYVNAKLAYEKIINEFADPDLKQEAEMSIRRLEEDGKI</sequence>
<dbReference type="EMBL" id="PKTG01000106">
    <property type="protein sequence ID" value="PLX16780.1"/>
    <property type="molecule type" value="Genomic_DNA"/>
</dbReference>
<dbReference type="InterPro" id="IPR019734">
    <property type="entry name" value="TPR_rpt"/>
</dbReference>
<proteinExistence type="predicted"/>
<evidence type="ECO:0000313" key="2">
    <source>
        <dbReference type="EMBL" id="PLX16780.1"/>
    </source>
</evidence>
<accession>A0A2N5ZDP0</accession>
<dbReference type="PROSITE" id="PS50005">
    <property type="entry name" value="TPR"/>
    <property type="match status" value="1"/>
</dbReference>
<protein>
    <recommendedName>
        <fullName evidence="4">Tetratricopeptide repeat protein</fullName>
    </recommendedName>
</protein>
<dbReference type="AlphaFoldDB" id="A0A2N5ZDP0"/>
<evidence type="ECO:0000256" key="1">
    <source>
        <dbReference type="PROSITE-ProRule" id="PRU00339"/>
    </source>
</evidence>
<dbReference type="InterPro" id="IPR011990">
    <property type="entry name" value="TPR-like_helical_dom_sf"/>
</dbReference>
<organism evidence="2 3">
    <name type="scientific">Muiribacterium halophilum</name>
    <dbReference type="NCBI Taxonomy" id="2053465"/>
    <lineage>
        <taxon>Bacteria</taxon>
        <taxon>Candidatus Muiribacteriota</taxon>
        <taxon>Candidatus Muiribacteriia</taxon>
        <taxon>Candidatus Muiribacteriales</taxon>
        <taxon>Candidatus Muiribacteriaceae</taxon>
        <taxon>Candidatus Muiribacterium</taxon>
    </lineage>
</organism>
<evidence type="ECO:0000313" key="3">
    <source>
        <dbReference type="Proteomes" id="UP000234857"/>
    </source>
</evidence>
<comment type="caution">
    <text evidence="2">The sequence shown here is derived from an EMBL/GenBank/DDBJ whole genome shotgun (WGS) entry which is preliminary data.</text>
</comment>
<dbReference type="Gene3D" id="1.25.40.10">
    <property type="entry name" value="Tetratricopeptide repeat domain"/>
    <property type="match status" value="2"/>
</dbReference>
<gene>
    <name evidence="2" type="ORF">C0601_09340</name>
</gene>
<dbReference type="SUPFAM" id="SSF48452">
    <property type="entry name" value="TPR-like"/>
    <property type="match status" value="2"/>
</dbReference>
<reference evidence="2 3" key="1">
    <citation type="submission" date="2017-11" db="EMBL/GenBank/DDBJ databases">
        <title>Genome-resolved metagenomics identifies genetic mobility, metabolic interactions, and unexpected diversity in perchlorate-reducing communities.</title>
        <authorList>
            <person name="Barnum T.P."/>
            <person name="Figueroa I.A."/>
            <person name="Carlstrom C.I."/>
            <person name="Lucas L.N."/>
            <person name="Engelbrektson A.L."/>
            <person name="Coates J.D."/>
        </authorList>
    </citation>
    <scope>NUCLEOTIDE SEQUENCE [LARGE SCALE GENOMIC DNA]</scope>
    <source>
        <strain evidence="2">BM706</strain>
    </source>
</reference>
<feature type="repeat" description="TPR" evidence="1">
    <location>
        <begin position="845"/>
        <end position="878"/>
    </location>
</feature>
<name>A0A2N5ZDP0_MUIH1</name>
<dbReference type="Proteomes" id="UP000234857">
    <property type="component" value="Unassembled WGS sequence"/>
</dbReference>
<evidence type="ECO:0008006" key="4">
    <source>
        <dbReference type="Google" id="ProtNLM"/>
    </source>
</evidence>
<keyword evidence="1" id="KW-0802">TPR repeat</keyword>